<keyword evidence="1" id="KW-0812">Transmembrane</keyword>
<keyword evidence="3" id="KW-1185">Reference proteome</keyword>
<gene>
    <name evidence="2" type="ORF">BAU17_10235</name>
</gene>
<feature type="transmembrane region" description="Helical" evidence="1">
    <location>
        <begin position="50"/>
        <end position="69"/>
    </location>
</feature>
<evidence type="ECO:0000256" key="1">
    <source>
        <dbReference type="SAM" id="Phobius"/>
    </source>
</evidence>
<organism evidence="2 3">
    <name type="scientific">Candidatus Enterococcus willemsii</name>
    <dbReference type="NCBI Taxonomy" id="1857215"/>
    <lineage>
        <taxon>Bacteria</taxon>
        <taxon>Bacillati</taxon>
        <taxon>Bacillota</taxon>
        <taxon>Bacilli</taxon>
        <taxon>Lactobacillales</taxon>
        <taxon>Enterococcaceae</taxon>
        <taxon>Enterococcus</taxon>
    </lineage>
</organism>
<dbReference type="Proteomes" id="UP000782705">
    <property type="component" value="Unassembled WGS sequence"/>
</dbReference>
<feature type="transmembrane region" description="Helical" evidence="1">
    <location>
        <begin position="12"/>
        <end position="30"/>
    </location>
</feature>
<feature type="transmembrane region" description="Helical" evidence="1">
    <location>
        <begin position="81"/>
        <end position="107"/>
    </location>
</feature>
<feature type="transmembrane region" description="Helical" evidence="1">
    <location>
        <begin position="123"/>
        <end position="144"/>
    </location>
</feature>
<sequence length="149" mass="16761">MLRMTTNRLQKILLAYWLIVPILFYLYVGITSFIQETSIQQMLQVSPGIALGNLLACLMLFQAGIFFFVRRLSQSKNGLLGQFTFVAIPQQLLTGNIIGAVLAFFLARSLNSGKEDATLQTKIIFYFVLGFIFLFSCLTAFIAFRLRGA</sequence>
<accession>A0ABQ6Z0L6</accession>
<protein>
    <submittedName>
        <fullName evidence="2">Uncharacterized protein</fullName>
    </submittedName>
</protein>
<evidence type="ECO:0000313" key="3">
    <source>
        <dbReference type="Proteomes" id="UP000782705"/>
    </source>
</evidence>
<proteinExistence type="predicted"/>
<keyword evidence="1" id="KW-1133">Transmembrane helix</keyword>
<keyword evidence="1" id="KW-0472">Membrane</keyword>
<reference evidence="2 3" key="1">
    <citation type="submission" date="2016-06" db="EMBL/GenBank/DDBJ databases">
        <title>Four novel species of enterococci isolated from chicken manure.</title>
        <authorList>
            <person name="Van Tyne D."/>
        </authorList>
    </citation>
    <scope>NUCLEOTIDE SEQUENCE [LARGE SCALE GENOMIC DNA]</scope>
    <source>
        <strain evidence="2 3">CU12B</strain>
    </source>
</reference>
<dbReference type="RefSeq" id="WP_161901600.1">
    <property type="nucleotide sequence ID" value="NZ_MAEL01000031.1"/>
</dbReference>
<dbReference type="EMBL" id="MAEL01000031">
    <property type="protein sequence ID" value="KAF1304570.1"/>
    <property type="molecule type" value="Genomic_DNA"/>
</dbReference>
<name>A0ABQ6Z0L6_9ENTE</name>
<evidence type="ECO:0000313" key="2">
    <source>
        <dbReference type="EMBL" id="KAF1304570.1"/>
    </source>
</evidence>
<comment type="caution">
    <text evidence="2">The sequence shown here is derived from an EMBL/GenBank/DDBJ whole genome shotgun (WGS) entry which is preliminary data.</text>
</comment>